<evidence type="ECO:0000313" key="2">
    <source>
        <dbReference type="EMBL" id="KAF2032761.1"/>
    </source>
</evidence>
<evidence type="ECO:0000313" key="3">
    <source>
        <dbReference type="Proteomes" id="UP000799777"/>
    </source>
</evidence>
<reference evidence="2" key="1">
    <citation type="journal article" date="2020" name="Stud. Mycol.">
        <title>101 Dothideomycetes genomes: a test case for predicting lifestyles and emergence of pathogens.</title>
        <authorList>
            <person name="Haridas S."/>
            <person name="Albert R."/>
            <person name="Binder M."/>
            <person name="Bloem J."/>
            <person name="Labutti K."/>
            <person name="Salamov A."/>
            <person name="Andreopoulos B."/>
            <person name="Baker S."/>
            <person name="Barry K."/>
            <person name="Bills G."/>
            <person name="Bluhm B."/>
            <person name="Cannon C."/>
            <person name="Castanera R."/>
            <person name="Culley D."/>
            <person name="Daum C."/>
            <person name="Ezra D."/>
            <person name="Gonzalez J."/>
            <person name="Henrissat B."/>
            <person name="Kuo A."/>
            <person name="Liang C."/>
            <person name="Lipzen A."/>
            <person name="Lutzoni F."/>
            <person name="Magnuson J."/>
            <person name="Mondo S."/>
            <person name="Nolan M."/>
            <person name="Ohm R."/>
            <person name="Pangilinan J."/>
            <person name="Park H.-J."/>
            <person name="Ramirez L."/>
            <person name="Alfaro M."/>
            <person name="Sun H."/>
            <person name="Tritt A."/>
            <person name="Yoshinaga Y."/>
            <person name="Zwiers L.-H."/>
            <person name="Turgeon B."/>
            <person name="Goodwin S."/>
            <person name="Spatafora J."/>
            <person name="Crous P."/>
            <person name="Grigoriev I."/>
        </authorList>
    </citation>
    <scope>NUCLEOTIDE SEQUENCE</scope>
    <source>
        <strain evidence="2">CBS 110217</strain>
    </source>
</reference>
<accession>A0A9P4LMJ6</accession>
<keyword evidence="3" id="KW-1185">Reference proteome</keyword>
<feature type="compositionally biased region" description="Low complexity" evidence="1">
    <location>
        <begin position="54"/>
        <end position="63"/>
    </location>
</feature>
<sequence>MSFPLDIIPMMDAITGRRVAAERENRDGAIPPKDDDRIHQWQAGMRNETLAEKPLPNENLLPESPDDITKAEKAWRKVKETFRPKERKKHRAKEFDELMRSGSANVVVKDDNVSWRTMFTGAAAAQGMTSRMFLDRYEGQDAVHSPRLQGIEEEEDEITALPSMPPHLLSQVPIQKERRRIVKKARSTMF</sequence>
<organism evidence="2 3">
    <name type="scientific">Setomelanomma holmii</name>
    <dbReference type="NCBI Taxonomy" id="210430"/>
    <lineage>
        <taxon>Eukaryota</taxon>
        <taxon>Fungi</taxon>
        <taxon>Dikarya</taxon>
        <taxon>Ascomycota</taxon>
        <taxon>Pezizomycotina</taxon>
        <taxon>Dothideomycetes</taxon>
        <taxon>Pleosporomycetidae</taxon>
        <taxon>Pleosporales</taxon>
        <taxon>Pleosporineae</taxon>
        <taxon>Phaeosphaeriaceae</taxon>
        <taxon>Setomelanomma</taxon>
    </lineage>
</organism>
<evidence type="ECO:0000256" key="1">
    <source>
        <dbReference type="SAM" id="MobiDB-lite"/>
    </source>
</evidence>
<proteinExistence type="predicted"/>
<dbReference type="AlphaFoldDB" id="A0A9P4LMJ6"/>
<protein>
    <submittedName>
        <fullName evidence="2">Uncharacterized protein</fullName>
    </submittedName>
</protein>
<dbReference type="OrthoDB" id="10469109at2759"/>
<dbReference type="EMBL" id="ML978170">
    <property type="protein sequence ID" value="KAF2032761.1"/>
    <property type="molecule type" value="Genomic_DNA"/>
</dbReference>
<feature type="region of interest" description="Disordered" evidence="1">
    <location>
        <begin position="48"/>
        <end position="68"/>
    </location>
</feature>
<gene>
    <name evidence="2" type="ORF">EK21DRAFT_86778</name>
</gene>
<dbReference type="Proteomes" id="UP000799777">
    <property type="component" value="Unassembled WGS sequence"/>
</dbReference>
<name>A0A9P4LMJ6_9PLEO</name>
<comment type="caution">
    <text evidence="2">The sequence shown here is derived from an EMBL/GenBank/DDBJ whole genome shotgun (WGS) entry which is preliminary data.</text>
</comment>